<accession>A0A8H7F1Y4</accession>
<protein>
    <submittedName>
        <fullName evidence="8">CAZyme family AA7</fullName>
    </submittedName>
</protein>
<keyword evidence="6" id="KW-0732">Signal</keyword>
<dbReference type="Pfam" id="PF08031">
    <property type="entry name" value="BBE"/>
    <property type="match status" value="1"/>
</dbReference>
<dbReference type="PANTHER" id="PTHR42973">
    <property type="entry name" value="BINDING OXIDOREDUCTASE, PUTATIVE (AFU_ORTHOLOGUE AFUA_1G17690)-RELATED"/>
    <property type="match status" value="1"/>
</dbReference>
<dbReference type="Proteomes" id="UP000629468">
    <property type="component" value="Unassembled WGS sequence"/>
</dbReference>
<feature type="signal peptide" evidence="6">
    <location>
        <begin position="1"/>
        <end position="23"/>
    </location>
</feature>
<dbReference type="InterPro" id="IPR006094">
    <property type="entry name" value="Oxid_FAD_bind_N"/>
</dbReference>
<dbReference type="InterPro" id="IPR050416">
    <property type="entry name" value="FAD-linked_Oxidoreductase"/>
</dbReference>
<evidence type="ECO:0000256" key="3">
    <source>
        <dbReference type="ARBA" id="ARBA00022630"/>
    </source>
</evidence>
<evidence type="ECO:0000313" key="9">
    <source>
        <dbReference type="Proteomes" id="UP000629468"/>
    </source>
</evidence>
<organism evidence="8 9">
    <name type="scientific">Agaricus bisporus var. burnettii</name>
    <dbReference type="NCBI Taxonomy" id="192524"/>
    <lineage>
        <taxon>Eukaryota</taxon>
        <taxon>Fungi</taxon>
        <taxon>Dikarya</taxon>
        <taxon>Basidiomycota</taxon>
        <taxon>Agaricomycotina</taxon>
        <taxon>Agaricomycetes</taxon>
        <taxon>Agaricomycetidae</taxon>
        <taxon>Agaricales</taxon>
        <taxon>Agaricineae</taxon>
        <taxon>Agaricaceae</taxon>
        <taxon>Agaricus</taxon>
    </lineage>
</organism>
<sequence>MHPKSSVIGGLFLSLPFLPSCYSLLPQCKIMPGDSAWPDSAAWDHFNSSIDGRLIRTVPVASPCHGLDFNVTACDFVRNQWHHPPFHEQFAASIMAPVFLNKSCDPFTPREDRCIIGSYVEYSVDVAKPDHVIKTLAFAKKHNIRFVVKNTGHDYMGKSTGAGALAVWMHHLTDREWIPLYNGSSYSGPAVKVHAGVIVDDLQLDAQSRGQVMVAGPCPTVGFTGGYIQGGGHSVLGSLYGMAADQALEFEVITTDGEFVHATASENEDLFWALAGGGGGTYGIVWSVTVKTYVNMPVTSVRVVFSPKSSEKPDLDIHWKGIASYLAEAPQYISSGAYCINFIDTSQFQAILLFPKKTLEEVDALTQPWFDSLQALNITPTISETVQHSTVRDATAVVFEAFGGEILTGTDLYGGRILPKRLWETQQSFSALLDTFRGIVDDGHLVFSVAINPTKEVSGNPENAVLPAFRNMHSMTWITLHWNDTASWDEQFEETRLLTSLTERLVKLAPETGAYLNEANAFDPNWKQAFYGVNYEKLLRIKDKWDPDQMLYGTTAVGGDRWVAVDGGRLCPQVI</sequence>
<dbReference type="InterPro" id="IPR012951">
    <property type="entry name" value="BBE"/>
</dbReference>
<comment type="cofactor">
    <cofactor evidence="1">
        <name>FAD</name>
        <dbReference type="ChEBI" id="CHEBI:57692"/>
    </cofactor>
</comment>
<keyword evidence="3" id="KW-0285">Flavoprotein</keyword>
<dbReference type="GO" id="GO:0071949">
    <property type="term" value="F:FAD binding"/>
    <property type="evidence" value="ECO:0007669"/>
    <property type="project" value="InterPro"/>
</dbReference>
<name>A0A8H7F1Y4_AGABI</name>
<feature type="domain" description="FAD-binding PCMH-type" evidence="7">
    <location>
        <begin position="115"/>
        <end position="295"/>
    </location>
</feature>
<dbReference type="SUPFAM" id="SSF56176">
    <property type="entry name" value="FAD-binding/transporter-associated domain-like"/>
    <property type="match status" value="1"/>
</dbReference>
<dbReference type="GO" id="GO:0016491">
    <property type="term" value="F:oxidoreductase activity"/>
    <property type="evidence" value="ECO:0007669"/>
    <property type="project" value="UniProtKB-KW"/>
</dbReference>
<gene>
    <name evidence="8" type="ORF">Agabi119p4_5560</name>
</gene>
<reference evidence="8 9" key="1">
    <citation type="journal article" name="Sci. Rep.">
        <title>Telomere-to-telomere assembled and centromere annotated genomes of the two main subspecies of the button mushroom Agaricus bisporus reveal especially polymorphic chromosome ends.</title>
        <authorList>
            <person name="Sonnenberg A.S.M."/>
            <person name="Sedaghat-Telgerd N."/>
            <person name="Lavrijssen B."/>
            <person name="Ohm R.A."/>
            <person name="Hendrickx P.M."/>
            <person name="Scholtmeijer K."/>
            <person name="Baars J.J.P."/>
            <person name="van Peer A."/>
        </authorList>
    </citation>
    <scope>NUCLEOTIDE SEQUENCE [LARGE SCALE GENOMIC DNA]</scope>
    <source>
        <strain evidence="8 9">H119_p4</strain>
    </source>
</reference>
<dbReference type="AlphaFoldDB" id="A0A8H7F1Y4"/>
<proteinExistence type="inferred from homology"/>
<feature type="chain" id="PRO_5034477595" evidence="6">
    <location>
        <begin position="24"/>
        <end position="575"/>
    </location>
</feature>
<keyword evidence="5" id="KW-0560">Oxidoreductase</keyword>
<keyword evidence="4" id="KW-0274">FAD</keyword>
<dbReference type="InterPro" id="IPR016169">
    <property type="entry name" value="FAD-bd_PCMH_sub2"/>
</dbReference>
<evidence type="ECO:0000256" key="5">
    <source>
        <dbReference type="ARBA" id="ARBA00023002"/>
    </source>
</evidence>
<dbReference type="InterPro" id="IPR016166">
    <property type="entry name" value="FAD-bd_PCMH"/>
</dbReference>
<dbReference type="Pfam" id="PF01565">
    <property type="entry name" value="FAD_binding_4"/>
    <property type="match status" value="1"/>
</dbReference>
<dbReference type="InterPro" id="IPR036318">
    <property type="entry name" value="FAD-bd_PCMH-like_sf"/>
</dbReference>
<comment type="similarity">
    <text evidence="2">Belongs to the oxygen-dependent FAD-linked oxidoreductase family.</text>
</comment>
<evidence type="ECO:0000256" key="1">
    <source>
        <dbReference type="ARBA" id="ARBA00001974"/>
    </source>
</evidence>
<evidence type="ECO:0000256" key="4">
    <source>
        <dbReference type="ARBA" id="ARBA00022827"/>
    </source>
</evidence>
<dbReference type="PANTHER" id="PTHR42973:SF39">
    <property type="entry name" value="FAD-BINDING PCMH-TYPE DOMAIN-CONTAINING PROTEIN"/>
    <property type="match status" value="1"/>
</dbReference>
<evidence type="ECO:0000259" key="7">
    <source>
        <dbReference type="PROSITE" id="PS51387"/>
    </source>
</evidence>
<evidence type="ECO:0000256" key="2">
    <source>
        <dbReference type="ARBA" id="ARBA00005466"/>
    </source>
</evidence>
<dbReference type="Gene3D" id="3.30.465.10">
    <property type="match status" value="2"/>
</dbReference>
<evidence type="ECO:0000313" key="8">
    <source>
        <dbReference type="EMBL" id="KAF7773393.1"/>
    </source>
</evidence>
<evidence type="ECO:0000256" key="6">
    <source>
        <dbReference type="SAM" id="SignalP"/>
    </source>
</evidence>
<dbReference type="PROSITE" id="PS51387">
    <property type="entry name" value="FAD_PCMH"/>
    <property type="match status" value="1"/>
</dbReference>
<comment type="caution">
    <text evidence="8">The sequence shown here is derived from an EMBL/GenBank/DDBJ whole genome shotgun (WGS) entry which is preliminary data.</text>
</comment>
<dbReference type="EMBL" id="JABXXO010000007">
    <property type="protein sequence ID" value="KAF7773393.1"/>
    <property type="molecule type" value="Genomic_DNA"/>
</dbReference>